<proteinExistence type="predicted"/>
<dbReference type="EMBL" id="GBXM01073772">
    <property type="protein sequence ID" value="JAH34805.1"/>
    <property type="molecule type" value="Transcribed_RNA"/>
</dbReference>
<keyword evidence="1" id="KW-0472">Membrane</keyword>
<dbReference type="AlphaFoldDB" id="A0A0E9S2D3"/>
<evidence type="ECO:0000313" key="2">
    <source>
        <dbReference type="EMBL" id="JAH34805.1"/>
    </source>
</evidence>
<reference evidence="2" key="1">
    <citation type="submission" date="2014-11" db="EMBL/GenBank/DDBJ databases">
        <authorList>
            <person name="Amaro Gonzalez C."/>
        </authorList>
    </citation>
    <scope>NUCLEOTIDE SEQUENCE</scope>
</reference>
<keyword evidence="1" id="KW-1133">Transmembrane helix</keyword>
<name>A0A0E9S2D3_ANGAN</name>
<evidence type="ECO:0000256" key="1">
    <source>
        <dbReference type="SAM" id="Phobius"/>
    </source>
</evidence>
<reference evidence="2" key="2">
    <citation type="journal article" date="2015" name="Fish Shellfish Immunol.">
        <title>Early steps in the European eel (Anguilla anguilla)-Vibrio vulnificus interaction in the gills: Role of the RtxA13 toxin.</title>
        <authorList>
            <person name="Callol A."/>
            <person name="Pajuelo D."/>
            <person name="Ebbesson L."/>
            <person name="Teles M."/>
            <person name="MacKenzie S."/>
            <person name="Amaro C."/>
        </authorList>
    </citation>
    <scope>NUCLEOTIDE SEQUENCE</scope>
</reference>
<organism evidence="2">
    <name type="scientific">Anguilla anguilla</name>
    <name type="common">European freshwater eel</name>
    <name type="synonym">Muraena anguilla</name>
    <dbReference type="NCBI Taxonomy" id="7936"/>
    <lineage>
        <taxon>Eukaryota</taxon>
        <taxon>Metazoa</taxon>
        <taxon>Chordata</taxon>
        <taxon>Craniata</taxon>
        <taxon>Vertebrata</taxon>
        <taxon>Euteleostomi</taxon>
        <taxon>Actinopterygii</taxon>
        <taxon>Neopterygii</taxon>
        <taxon>Teleostei</taxon>
        <taxon>Anguilliformes</taxon>
        <taxon>Anguillidae</taxon>
        <taxon>Anguilla</taxon>
    </lineage>
</organism>
<sequence>MTGKSRRSWSTEIVIALFYFLLSLLFNLSLQFIVFT</sequence>
<protein>
    <submittedName>
        <fullName evidence="2">Uncharacterized protein</fullName>
    </submittedName>
</protein>
<keyword evidence="1" id="KW-0812">Transmembrane</keyword>
<feature type="transmembrane region" description="Helical" evidence="1">
    <location>
        <begin position="12"/>
        <end position="34"/>
    </location>
</feature>
<accession>A0A0E9S2D3</accession>